<keyword evidence="2" id="KW-1185">Reference proteome</keyword>
<proteinExistence type="predicted"/>
<dbReference type="Proteomes" id="UP001491552">
    <property type="component" value="Unassembled WGS sequence"/>
</dbReference>
<evidence type="ECO:0000313" key="2">
    <source>
        <dbReference type="Proteomes" id="UP001491552"/>
    </source>
</evidence>
<dbReference type="EMBL" id="JBBMFF010000255">
    <property type="protein sequence ID" value="MEQ2512029.1"/>
    <property type="molecule type" value="Genomic_DNA"/>
</dbReference>
<gene>
    <name evidence="1" type="ORF">WMO66_12380</name>
</gene>
<name>A0ABV1G9F5_9FIRM</name>
<organism evidence="1 2">
    <name type="scientific">Faecousia intestinalis</name>
    <dbReference type="NCBI Taxonomy" id="3133167"/>
    <lineage>
        <taxon>Bacteria</taxon>
        <taxon>Bacillati</taxon>
        <taxon>Bacillota</taxon>
        <taxon>Clostridia</taxon>
        <taxon>Eubacteriales</taxon>
        <taxon>Oscillospiraceae</taxon>
        <taxon>Faecousia</taxon>
    </lineage>
</organism>
<dbReference type="RefSeq" id="WP_349136731.1">
    <property type="nucleotide sequence ID" value="NZ_JBBMFF010000255.1"/>
</dbReference>
<comment type="caution">
    <text evidence="1">The sequence shown here is derived from an EMBL/GenBank/DDBJ whole genome shotgun (WGS) entry which is preliminary data.</text>
</comment>
<protein>
    <recommendedName>
        <fullName evidence="3">FeoB-associated Cys-rich membrane protein</fullName>
    </recommendedName>
</protein>
<evidence type="ECO:0000313" key="1">
    <source>
        <dbReference type="EMBL" id="MEQ2512029.1"/>
    </source>
</evidence>
<accession>A0ABV1G9F5</accession>
<reference evidence="1 2" key="1">
    <citation type="submission" date="2024-03" db="EMBL/GenBank/DDBJ databases">
        <title>Human intestinal bacterial collection.</title>
        <authorList>
            <person name="Pauvert C."/>
            <person name="Hitch T.C.A."/>
            <person name="Clavel T."/>
        </authorList>
    </citation>
    <scope>NUCLEOTIDE SEQUENCE [LARGE SCALE GENOMIC DNA]</scope>
    <source>
        <strain evidence="1 2">CLA-AA-H192</strain>
    </source>
</reference>
<evidence type="ECO:0008006" key="3">
    <source>
        <dbReference type="Google" id="ProtNLM"/>
    </source>
</evidence>
<sequence>MGWLEWVVLALLAAWLAVSLWRMLHHRGCCGCCGDCTHCRTSCRKDR</sequence>